<proteinExistence type="predicted"/>
<dbReference type="SUPFAM" id="SSF103088">
    <property type="entry name" value="OmpA-like"/>
    <property type="match status" value="1"/>
</dbReference>
<dbReference type="AlphaFoldDB" id="A0A8B2NX76"/>
<dbReference type="CDD" id="cd07185">
    <property type="entry name" value="OmpA_C-like"/>
    <property type="match status" value="1"/>
</dbReference>
<dbReference type="PANTHER" id="PTHR30329:SF21">
    <property type="entry name" value="LIPOPROTEIN YIAD-RELATED"/>
    <property type="match status" value="1"/>
</dbReference>
<feature type="compositionally biased region" description="Basic residues" evidence="5">
    <location>
        <begin position="16"/>
        <end position="25"/>
    </location>
</feature>
<dbReference type="GO" id="GO:0009279">
    <property type="term" value="C:cell outer membrane"/>
    <property type="evidence" value="ECO:0007669"/>
    <property type="project" value="UniProtKB-SubCell"/>
</dbReference>
<evidence type="ECO:0000256" key="1">
    <source>
        <dbReference type="ARBA" id="ARBA00004442"/>
    </source>
</evidence>
<keyword evidence="8" id="KW-1185">Reference proteome</keyword>
<dbReference type="PANTHER" id="PTHR30329">
    <property type="entry name" value="STATOR ELEMENT OF FLAGELLAR MOTOR COMPLEX"/>
    <property type="match status" value="1"/>
</dbReference>
<dbReference type="InterPro" id="IPR006664">
    <property type="entry name" value="OMP_bac"/>
</dbReference>
<evidence type="ECO:0000256" key="2">
    <source>
        <dbReference type="ARBA" id="ARBA00023136"/>
    </source>
</evidence>
<sequence length="463" mass="51315">MRYAAGLVRRADRQRRSPARRPPPHRRPEQERRRQLQSRDPRQRHPRRPRHLASGHGEPGRVSSFQFILRDDAPSERGGGRTGRWLAAGQRVSGTDDTATVSGGDGHAGPAGRIGRVRTTHEPERIEPDHRRFCQRLRGHPVTSKRLFIGAGVVALVLSVSPTWAQGQRTADEINSLINELDRRPADTPAYRQNVKSRTLHVRPDIAHQDIYLTNAAIKEIPVVLNYNHTKDFTINFRFDSFQLTRQARDTLDILGEALSSEQLRDDLFLVGGHTDTVGKDDYNQWLSERRAYEVTAYLIDVWKISPDRLQPVGFGETELKDPRAGANKINRRVEFTVIEPESSAPVASGGASYDATPSAQTAAVPVQPAPAQQYAPVQPVAPQYVPQQNSTNVVCDTRTGQLSDPRPNQQGLDDFRAGRTPAECLDAQPQYGQAPVPPQRNEAIGLGGTNSAIDDVNNAIGN</sequence>
<feature type="compositionally biased region" description="Polar residues" evidence="5">
    <location>
        <begin position="92"/>
        <end position="101"/>
    </location>
</feature>
<dbReference type="Pfam" id="PF00691">
    <property type="entry name" value="OmpA"/>
    <property type="match status" value="1"/>
</dbReference>
<evidence type="ECO:0000256" key="3">
    <source>
        <dbReference type="ARBA" id="ARBA00023237"/>
    </source>
</evidence>
<dbReference type="PROSITE" id="PS51123">
    <property type="entry name" value="OMPA_2"/>
    <property type="match status" value="1"/>
</dbReference>
<dbReference type="InterPro" id="IPR036737">
    <property type="entry name" value="OmpA-like_sf"/>
</dbReference>
<accession>A0A8B2NX76</accession>
<dbReference type="InterPro" id="IPR006665">
    <property type="entry name" value="OmpA-like"/>
</dbReference>
<reference evidence="7 8" key="1">
    <citation type="submission" date="2018-05" db="EMBL/GenBank/DDBJ databases">
        <title>Acuticoccus sediminis sp. nov., isolated from deep-sea sediment of Indian Ocean.</title>
        <authorList>
            <person name="Liu X."/>
            <person name="Lai Q."/>
            <person name="Du Y."/>
            <person name="Sun F."/>
            <person name="Zhang X."/>
            <person name="Wang S."/>
            <person name="Shao Z."/>
        </authorList>
    </citation>
    <scope>NUCLEOTIDE SEQUENCE [LARGE SCALE GENOMIC DNA]</scope>
    <source>
        <strain evidence="7 8">PTG4-2</strain>
    </source>
</reference>
<evidence type="ECO:0000256" key="4">
    <source>
        <dbReference type="PROSITE-ProRule" id="PRU00473"/>
    </source>
</evidence>
<dbReference type="Gene3D" id="3.30.1330.60">
    <property type="entry name" value="OmpA-like domain"/>
    <property type="match status" value="1"/>
</dbReference>
<comment type="subcellular location">
    <subcellularLocation>
        <location evidence="1">Cell outer membrane</location>
    </subcellularLocation>
</comment>
<dbReference type="InterPro" id="IPR006690">
    <property type="entry name" value="OMPA-like_CS"/>
</dbReference>
<dbReference type="PROSITE" id="PS01068">
    <property type="entry name" value="OMPA_1"/>
    <property type="match status" value="1"/>
</dbReference>
<keyword evidence="2 4" id="KW-0472">Membrane</keyword>
<dbReference type="Proteomes" id="UP000249590">
    <property type="component" value="Unassembled WGS sequence"/>
</dbReference>
<protein>
    <recommendedName>
        <fullName evidence="6">OmpA-like domain-containing protein</fullName>
    </recommendedName>
</protein>
<feature type="domain" description="OmpA-like" evidence="6">
    <location>
        <begin position="224"/>
        <end position="342"/>
    </location>
</feature>
<dbReference type="InterPro" id="IPR050330">
    <property type="entry name" value="Bact_OuterMem_StrucFunc"/>
</dbReference>
<gene>
    <name evidence="7" type="ORF">DLJ53_19615</name>
</gene>
<feature type="compositionally biased region" description="Basic residues" evidence="5">
    <location>
        <begin position="44"/>
        <end position="53"/>
    </location>
</feature>
<organism evidence="7 8">
    <name type="scientific">Acuticoccus sediminis</name>
    <dbReference type="NCBI Taxonomy" id="2184697"/>
    <lineage>
        <taxon>Bacteria</taxon>
        <taxon>Pseudomonadati</taxon>
        <taxon>Pseudomonadota</taxon>
        <taxon>Alphaproteobacteria</taxon>
        <taxon>Hyphomicrobiales</taxon>
        <taxon>Amorphaceae</taxon>
        <taxon>Acuticoccus</taxon>
    </lineage>
</organism>
<feature type="compositionally biased region" description="Basic and acidic residues" evidence="5">
    <location>
        <begin position="26"/>
        <end position="43"/>
    </location>
</feature>
<evidence type="ECO:0000259" key="6">
    <source>
        <dbReference type="PROSITE" id="PS51123"/>
    </source>
</evidence>
<dbReference type="PRINTS" id="PR01021">
    <property type="entry name" value="OMPADOMAIN"/>
</dbReference>
<dbReference type="EMBL" id="QHHQ01000004">
    <property type="protein sequence ID" value="RAI00307.1"/>
    <property type="molecule type" value="Genomic_DNA"/>
</dbReference>
<comment type="caution">
    <text evidence="7">The sequence shown here is derived from an EMBL/GenBank/DDBJ whole genome shotgun (WGS) entry which is preliminary data.</text>
</comment>
<keyword evidence="3" id="KW-0998">Cell outer membrane</keyword>
<feature type="compositionally biased region" description="Basic and acidic residues" evidence="5">
    <location>
        <begin position="69"/>
        <end position="79"/>
    </location>
</feature>
<feature type="region of interest" description="Disordered" evidence="5">
    <location>
        <begin position="429"/>
        <end position="450"/>
    </location>
</feature>
<evidence type="ECO:0000313" key="8">
    <source>
        <dbReference type="Proteomes" id="UP000249590"/>
    </source>
</evidence>
<evidence type="ECO:0000313" key="7">
    <source>
        <dbReference type="EMBL" id="RAI00307.1"/>
    </source>
</evidence>
<name>A0A8B2NX76_9HYPH</name>
<evidence type="ECO:0000256" key="5">
    <source>
        <dbReference type="SAM" id="MobiDB-lite"/>
    </source>
</evidence>
<feature type="region of interest" description="Disordered" evidence="5">
    <location>
        <begin position="1"/>
        <end position="114"/>
    </location>
</feature>